<dbReference type="Pfam" id="PF03743">
    <property type="entry name" value="TrbI"/>
    <property type="match status" value="1"/>
</dbReference>
<dbReference type="OrthoDB" id="9766860at2"/>
<comment type="similarity">
    <text evidence="2">Belongs to the TrbI/VirB10 family.</text>
</comment>
<feature type="region of interest" description="Disordered" evidence="7">
    <location>
        <begin position="1"/>
        <end position="20"/>
    </location>
</feature>
<dbReference type="NCBIfam" id="NF038091">
    <property type="entry name" value="T4SS_VirB10"/>
    <property type="match status" value="1"/>
</dbReference>
<evidence type="ECO:0000256" key="4">
    <source>
        <dbReference type="ARBA" id="ARBA00022692"/>
    </source>
</evidence>
<dbReference type="AlphaFoldDB" id="A0A7R6RD23"/>
<proteinExistence type="inferred from homology"/>
<organism evidence="9 10">
    <name type="scientific">Fluviibacter phosphoraccumulans</name>
    <dbReference type="NCBI Taxonomy" id="1751046"/>
    <lineage>
        <taxon>Bacteria</taxon>
        <taxon>Pseudomonadati</taxon>
        <taxon>Pseudomonadota</taxon>
        <taxon>Betaproteobacteria</taxon>
        <taxon>Rhodocyclales</taxon>
        <taxon>Fluviibacteraceae</taxon>
        <taxon>Fluviibacter</taxon>
    </lineage>
</organism>
<evidence type="ECO:0000313" key="10">
    <source>
        <dbReference type="Proteomes" id="UP000463961"/>
    </source>
</evidence>
<keyword evidence="4 8" id="KW-0812">Transmembrane</keyword>
<evidence type="ECO:0008006" key="11">
    <source>
        <dbReference type="Google" id="ProtNLM"/>
    </source>
</evidence>
<dbReference type="Proteomes" id="UP000463961">
    <property type="component" value="Chromosome"/>
</dbReference>
<sequence>MSEPQLRPDPLPEANVVEGRGGPAIQERPFWSRVMAGKESWLPATLVGVILAVVAGIGFFFLRDAHFSDSGAKRFDTRNSGNASLKASRELGAAGDGGQAPLPLPPKLPDPVPMPVMPMAAHPATPQPAGAVPRNRFDSPLLPNEGTGKDGQGGYGGGSATMVQPVATSAAAAQQGTNAGTFDGNLKSAPTPKAQAGLIGNRNLLLAKGTLLDCVLNTAINSNIPGMVSCTLTRNVYSDNGKVLLLERGSQVTGEFGGRVKTGQTRIYVLWNRIKTPKGVVVNLDSPGSDALGRSGVDGEVDRHWGERIGNAFLLSLIQDAIGYAATRGNNQNGSSQMFFQNTQQTGDNMATTILKDSLQIPPTITKKQGERVAIFVARDLDFSAVYDLMPQTPIQQTITPTTTTTP</sequence>
<dbReference type="EMBL" id="AP022345">
    <property type="protein sequence ID" value="BBU68736.1"/>
    <property type="molecule type" value="Genomic_DNA"/>
</dbReference>
<evidence type="ECO:0000256" key="7">
    <source>
        <dbReference type="SAM" id="MobiDB-lite"/>
    </source>
</evidence>
<protein>
    <recommendedName>
        <fullName evidence="11">Type IV secretion system protein VirB10</fullName>
    </recommendedName>
</protein>
<keyword evidence="10" id="KW-1185">Reference proteome</keyword>
<keyword evidence="5 8" id="KW-1133">Transmembrane helix</keyword>
<dbReference type="Gene3D" id="2.40.128.260">
    <property type="entry name" value="Type IV secretion system, VirB10/TraB/TrbI"/>
    <property type="match status" value="2"/>
</dbReference>
<dbReference type="CDD" id="cd16429">
    <property type="entry name" value="VirB10"/>
    <property type="match status" value="1"/>
</dbReference>
<feature type="region of interest" description="Disordered" evidence="7">
    <location>
        <begin position="92"/>
        <end position="114"/>
    </location>
</feature>
<dbReference type="InterPro" id="IPR005498">
    <property type="entry name" value="T4SS_VirB10/TraB/TrbI"/>
</dbReference>
<accession>A0A7R6RD23</accession>
<reference evidence="10" key="1">
    <citation type="submission" date="2020-01" db="EMBL/GenBank/DDBJ databases">
        <title>Phosphoaccumulans saitamaens gen. nov., sp. nov., a polyphosphate accumulating bacterium isolated from surface river water.</title>
        <authorList>
            <person name="Watanabe K."/>
            <person name="Suda W."/>
        </authorList>
    </citation>
    <scope>NUCLEOTIDE SEQUENCE [LARGE SCALE GENOMIC DNA]</scope>
    <source>
        <strain evidence="10">ICHIAU1</strain>
    </source>
</reference>
<gene>
    <name evidence="9" type="ORF">ICHIAU1_10190</name>
</gene>
<feature type="transmembrane region" description="Helical" evidence="8">
    <location>
        <begin position="41"/>
        <end position="62"/>
    </location>
</feature>
<evidence type="ECO:0000313" key="9">
    <source>
        <dbReference type="EMBL" id="BBU68736.1"/>
    </source>
</evidence>
<dbReference type="GO" id="GO:0005886">
    <property type="term" value="C:plasma membrane"/>
    <property type="evidence" value="ECO:0007669"/>
    <property type="project" value="UniProtKB-SubCell"/>
</dbReference>
<evidence type="ECO:0000256" key="5">
    <source>
        <dbReference type="ARBA" id="ARBA00022989"/>
    </source>
</evidence>
<evidence type="ECO:0000256" key="3">
    <source>
        <dbReference type="ARBA" id="ARBA00022475"/>
    </source>
</evidence>
<keyword evidence="3" id="KW-1003">Cell membrane</keyword>
<comment type="subcellular location">
    <subcellularLocation>
        <location evidence="1">Cell membrane</location>
        <topology evidence="1">Single-pass membrane protein</topology>
    </subcellularLocation>
</comment>
<evidence type="ECO:0000256" key="1">
    <source>
        <dbReference type="ARBA" id="ARBA00004162"/>
    </source>
</evidence>
<feature type="compositionally biased region" description="Pro residues" evidence="7">
    <location>
        <begin position="102"/>
        <end position="114"/>
    </location>
</feature>
<evidence type="ECO:0000256" key="2">
    <source>
        <dbReference type="ARBA" id="ARBA00010265"/>
    </source>
</evidence>
<evidence type="ECO:0000256" key="6">
    <source>
        <dbReference type="ARBA" id="ARBA00023136"/>
    </source>
</evidence>
<dbReference type="InterPro" id="IPR042217">
    <property type="entry name" value="T4SS_VirB10/TrbI"/>
</dbReference>
<evidence type="ECO:0000256" key="8">
    <source>
        <dbReference type="SAM" id="Phobius"/>
    </source>
</evidence>
<keyword evidence="6 8" id="KW-0472">Membrane</keyword>
<name>A0A7R6RD23_9RHOO</name>
<dbReference type="InterPro" id="IPR047695">
    <property type="entry name" value="T4SS_VirB10/PtlG"/>
</dbReference>
<dbReference type="RefSeq" id="WP_162050503.1">
    <property type="nucleotide sequence ID" value="NZ_AP022345.1"/>
</dbReference>